<name>A0A3F2Y9M7_DEKBR</name>
<evidence type="ECO:0000259" key="3">
    <source>
        <dbReference type="Pfam" id="PF08508"/>
    </source>
</evidence>
<feature type="transmembrane region" description="Helical" evidence="2">
    <location>
        <begin position="219"/>
        <end position="240"/>
    </location>
</feature>
<gene>
    <name evidence="4" type="ORF">DEBR0S3_01574G</name>
</gene>
<evidence type="ECO:0000313" key="5">
    <source>
        <dbReference type="Proteomes" id="UP000478008"/>
    </source>
</evidence>
<feature type="domain" description="DUF1746" evidence="3">
    <location>
        <begin position="65"/>
        <end position="154"/>
    </location>
</feature>
<dbReference type="AlphaFoldDB" id="A0A3F2Y9M7"/>
<feature type="region of interest" description="Disordered" evidence="1">
    <location>
        <begin position="1"/>
        <end position="25"/>
    </location>
</feature>
<dbReference type="Proteomes" id="UP000478008">
    <property type="component" value="Unassembled WGS sequence"/>
</dbReference>
<feature type="transmembrane region" description="Helical" evidence="2">
    <location>
        <begin position="61"/>
        <end position="78"/>
    </location>
</feature>
<keyword evidence="2" id="KW-0472">Membrane</keyword>
<reference evidence="4 5" key="1">
    <citation type="submission" date="2019-07" db="EMBL/GenBank/DDBJ databases">
        <authorList>
            <person name="Friedrich A."/>
            <person name="Schacherer J."/>
        </authorList>
    </citation>
    <scope>NUCLEOTIDE SEQUENCE [LARGE SCALE GENOMIC DNA]</scope>
</reference>
<protein>
    <submittedName>
        <fullName evidence="4">DEBR0S3_01574g1_1</fullName>
    </submittedName>
</protein>
<organism evidence="4 5">
    <name type="scientific">Dekkera bruxellensis</name>
    <name type="common">Brettanomyces custersii</name>
    <dbReference type="NCBI Taxonomy" id="5007"/>
    <lineage>
        <taxon>Eukaryota</taxon>
        <taxon>Fungi</taxon>
        <taxon>Dikarya</taxon>
        <taxon>Ascomycota</taxon>
        <taxon>Saccharomycotina</taxon>
        <taxon>Pichiomycetes</taxon>
        <taxon>Pichiales</taxon>
        <taxon>Pichiaceae</taxon>
        <taxon>Brettanomyces</taxon>
    </lineage>
</organism>
<evidence type="ECO:0000256" key="1">
    <source>
        <dbReference type="SAM" id="MobiDB-lite"/>
    </source>
</evidence>
<dbReference type="InterPro" id="IPR013715">
    <property type="entry name" value="DUF1746"/>
</dbReference>
<dbReference type="Pfam" id="PF08508">
    <property type="entry name" value="DUF1746"/>
    <property type="match status" value="2"/>
</dbReference>
<proteinExistence type="predicted"/>
<evidence type="ECO:0000256" key="2">
    <source>
        <dbReference type="SAM" id="Phobius"/>
    </source>
</evidence>
<sequence>MNTMPGSFYGSTRGRRIAREGSSSGDSMKYSFYFDKLNRDDKEKSRILNYTKAKASYKVDSIAQLHLFVLTVLLLVYLQDNSFLKLSIKGLLEYFLFHYNPADQKHLMSVLLEGVDADESAVANLEHQLQVWKKILLLQIFFINFLVIADHLFNREEPSIPIPQLALPFTWSGLWSSIRGWLNMEASYRLSIYSEGNRSFQFGSVFIDFIGEIKYSDKVFIIILDLLVPLIQYIMFQAIVGDFDGVTRGRASGQSDNGVTPLIKDSNEDGYQGTICAFTVDVFPKLTMRKMIKVFYD</sequence>
<evidence type="ECO:0000313" key="4">
    <source>
        <dbReference type="EMBL" id="VUG18070.1"/>
    </source>
</evidence>
<dbReference type="EMBL" id="CABFWN010000003">
    <property type="protein sequence ID" value="VUG18070.1"/>
    <property type="molecule type" value="Genomic_DNA"/>
</dbReference>
<feature type="domain" description="DUF1746" evidence="3">
    <location>
        <begin position="190"/>
        <end position="235"/>
    </location>
</feature>
<keyword evidence="5" id="KW-1185">Reference proteome</keyword>
<keyword evidence="2" id="KW-0812">Transmembrane</keyword>
<accession>A0A3F2Y9M7</accession>
<keyword evidence="2" id="KW-1133">Transmembrane helix</keyword>